<dbReference type="InterPro" id="IPR017459">
    <property type="entry name" value="Glycosyl_Trfase_fam3_N_dom"/>
</dbReference>
<feature type="binding site" evidence="9">
    <location>
        <position position="110"/>
    </location>
    <ligand>
        <name>anthranilate</name>
        <dbReference type="ChEBI" id="CHEBI:16567"/>
        <label>1</label>
    </ligand>
</feature>
<feature type="domain" description="Glycosyl transferase family 3 N-terminal" evidence="11">
    <location>
        <begin position="2"/>
        <end position="63"/>
    </location>
</feature>
<keyword evidence="5 9" id="KW-0822">Tryptophan biosynthesis</keyword>
<feature type="binding site" evidence="9">
    <location>
        <position position="165"/>
    </location>
    <ligand>
        <name>anthranilate</name>
        <dbReference type="ChEBI" id="CHEBI:16567"/>
        <label>2</label>
    </ligand>
</feature>
<dbReference type="InterPro" id="IPR036320">
    <property type="entry name" value="Glycosyl_Trfase_fam3_N_dom_sf"/>
</dbReference>
<protein>
    <recommendedName>
        <fullName evidence="9">Anthranilate phosphoribosyltransferase</fullName>
        <ecNumber evidence="9">2.4.2.18</ecNumber>
    </recommendedName>
</protein>
<feature type="binding site" evidence="9">
    <location>
        <begin position="89"/>
        <end position="92"/>
    </location>
    <ligand>
        <name>5-phospho-alpha-D-ribose 1-diphosphate</name>
        <dbReference type="ChEBI" id="CHEBI:58017"/>
    </ligand>
</feature>
<dbReference type="UniPathway" id="UPA00035">
    <property type="reaction ID" value="UER00041"/>
</dbReference>
<evidence type="ECO:0000313" key="13">
    <source>
        <dbReference type="Proteomes" id="UP000247150"/>
    </source>
</evidence>
<dbReference type="SUPFAM" id="SSF52418">
    <property type="entry name" value="Nucleoside phosphorylase/phosphoribosyltransferase catalytic domain"/>
    <property type="match status" value="1"/>
</dbReference>
<dbReference type="OrthoDB" id="9806430at2"/>
<feature type="binding site" evidence="9">
    <location>
        <begin position="107"/>
        <end position="115"/>
    </location>
    <ligand>
        <name>5-phospho-alpha-D-ribose 1-diphosphate</name>
        <dbReference type="ChEBI" id="CHEBI:58017"/>
    </ligand>
</feature>
<evidence type="ECO:0000256" key="1">
    <source>
        <dbReference type="ARBA" id="ARBA00004907"/>
    </source>
</evidence>
<feature type="binding site" evidence="9">
    <location>
        <begin position="82"/>
        <end position="83"/>
    </location>
    <ligand>
        <name>5-phospho-alpha-D-ribose 1-diphosphate</name>
        <dbReference type="ChEBI" id="CHEBI:58017"/>
    </ligand>
</feature>
<dbReference type="Pfam" id="PF00591">
    <property type="entry name" value="Glycos_transf_3"/>
    <property type="match status" value="1"/>
</dbReference>
<feature type="binding site" evidence="9">
    <location>
        <position position="224"/>
    </location>
    <ligand>
        <name>Mg(2+)</name>
        <dbReference type="ChEBI" id="CHEBI:18420"/>
        <label>2</label>
    </ligand>
</feature>
<dbReference type="HAMAP" id="MF_00211">
    <property type="entry name" value="TrpD"/>
    <property type="match status" value="1"/>
</dbReference>
<comment type="catalytic activity">
    <reaction evidence="7 9">
        <text>N-(5-phospho-beta-D-ribosyl)anthranilate + diphosphate = 5-phospho-alpha-D-ribose 1-diphosphate + anthranilate</text>
        <dbReference type="Rhea" id="RHEA:11768"/>
        <dbReference type="ChEBI" id="CHEBI:16567"/>
        <dbReference type="ChEBI" id="CHEBI:18277"/>
        <dbReference type="ChEBI" id="CHEBI:33019"/>
        <dbReference type="ChEBI" id="CHEBI:58017"/>
        <dbReference type="EC" id="2.4.2.18"/>
    </reaction>
</comment>
<dbReference type="InterPro" id="IPR005940">
    <property type="entry name" value="Anthranilate_Pribosyl_Tfrase"/>
</dbReference>
<keyword evidence="2 9" id="KW-0028">Amino-acid biosynthesis</keyword>
<gene>
    <name evidence="9" type="primary">trpD</name>
    <name evidence="12" type="ORF">DFO73_12510</name>
</gene>
<proteinExistence type="inferred from homology"/>
<dbReference type="InterPro" id="IPR000312">
    <property type="entry name" value="Glycosyl_Trfase_fam3"/>
</dbReference>
<evidence type="ECO:0000259" key="11">
    <source>
        <dbReference type="Pfam" id="PF02885"/>
    </source>
</evidence>
<feature type="binding site" evidence="9">
    <location>
        <position position="79"/>
    </location>
    <ligand>
        <name>5-phospho-alpha-D-ribose 1-diphosphate</name>
        <dbReference type="ChEBI" id="CHEBI:58017"/>
    </ligand>
</feature>
<keyword evidence="4 9" id="KW-0808">Transferase</keyword>
<dbReference type="PANTHER" id="PTHR43285">
    <property type="entry name" value="ANTHRANILATE PHOSPHORIBOSYLTRANSFERASE"/>
    <property type="match status" value="1"/>
</dbReference>
<evidence type="ECO:0000313" key="12">
    <source>
        <dbReference type="EMBL" id="PWW17515.1"/>
    </source>
</evidence>
<evidence type="ECO:0000256" key="6">
    <source>
        <dbReference type="ARBA" id="ARBA00023141"/>
    </source>
</evidence>
<dbReference type="InterPro" id="IPR035902">
    <property type="entry name" value="Nuc_phospho_transferase"/>
</dbReference>
<dbReference type="RefSeq" id="WP_110067758.1">
    <property type="nucleotide sequence ID" value="NZ_QGTW01000025.1"/>
</dbReference>
<reference evidence="12 13" key="1">
    <citation type="submission" date="2018-05" db="EMBL/GenBank/DDBJ databases">
        <title>Freshwater and sediment microbial communities from various areas in North America, analyzing microbe dynamics in response to fracking.</title>
        <authorList>
            <person name="Lamendella R."/>
        </authorList>
    </citation>
    <scope>NUCLEOTIDE SEQUENCE [LARGE SCALE GENOMIC DNA]</scope>
    <source>
        <strain evidence="12 13">15_TX</strain>
    </source>
</reference>
<dbReference type="GO" id="GO:0000162">
    <property type="term" value="P:L-tryptophan biosynthetic process"/>
    <property type="evidence" value="ECO:0007669"/>
    <property type="project" value="UniProtKB-UniRule"/>
</dbReference>
<dbReference type="GO" id="GO:0005829">
    <property type="term" value="C:cytosol"/>
    <property type="evidence" value="ECO:0007669"/>
    <property type="project" value="TreeGrafter"/>
</dbReference>
<evidence type="ECO:0000256" key="9">
    <source>
        <dbReference type="HAMAP-Rule" id="MF_00211"/>
    </source>
</evidence>
<comment type="similarity">
    <text evidence="8">In the C-terminal section; belongs to the anthranilate phosphoribosyltransferase family.</text>
</comment>
<feature type="binding site" evidence="9">
    <location>
        <position position="225"/>
    </location>
    <ligand>
        <name>Mg(2+)</name>
        <dbReference type="ChEBI" id="CHEBI:18420"/>
        <label>1</label>
    </ligand>
</feature>
<comment type="caution">
    <text evidence="12">The sequence shown here is derived from an EMBL/GenBank/DDBJ whole genome shotgun (WGS) entry which is preliminary data.</text>
</comment>
<feature type="binding site" evidence="9">
    <location>
        <position position="119"/>
    </location>
    <ligand>
        <name>5-phospho-alpha-D-ribose 1-diphosphate</name>
        <dbReference type="ChEBI" id="CHEBI:58017"/>
    </ligand>
</feature>
<evidence type="ECO:0000256" key="7">
    <source>
        <dbReference type="ARBA" id="ARBA00052328"/>
    </source>
</evidence>
<comment type="subunit">
    <text evidence="9">Homodimer.</text>
</comment>
<dbReference type="Pfam" id="PF02885">
    <property type="entry name" value="Glycos_trans_3N"/>
    <property type="match status" value="1"/>
</dbReference>
<evidence type="ECO:0000256" key="8">
    <source>
        <dbReference type="ARBA" id="ARBA00061188"/>
    </source>
</evidence>
<dbReference type="Gene3D" id="1.20.970.10">
    <property type="entry name" value="Transferase, Pyrimidine Nucleoside Phosphorylase, Chain C"/>
    <property type="match status" value="1"/>
</dbReference>
<dbReference type="EC" id="2.4.2.18" evidence="9"/>
<dbReference type="GO" id="GO:0004048">
    <property type="term" value="F:anthranilate phosphoribosyltransferase activity"/>
    <property type="evidence" value="ECO:0007669"/>
    <property type="project" value="UniProtKB-UniRule"/>
</dbReference>
<evidence type="ECO:0000256" key="2">
    <source>
        <dbReference type="ARBA" id="ARBA00022605"/>
    </source>
</evidence>
<accession>A0A2V2ZC97</accession>
<evidence type="ECO:0000256" key="3">
    <source>
        <dbReference type="ARBA" id="ARBA00022676"/>
    </source>
</evidence>
<feature type="binding site" evidence="9">
    <location>
        <position position="87"/>
    </location>
    <ligand>
        <name>5-phospho-alpha-D-ribose 1-diphosphate</name>
        <dbReference type="ChEBI" id="CHEBI:58017"/>
    </ligand>
</feature>
<comment type="cofactor">
    <cofactor evidence="9">
        <name>Mg(2+)</name>
        <dbReference type="ChEBI" id="CHEBI:18420"/>
    </cofactor>
    <text evidence="9">Binds 2 magnesium ions per monomer.</text>
</comment>
<comment type="function">
    <text evidence="9">Catalyzes the transfer of the phosphoribosyl group of 5-phosphorylribose-1-pyrophosphate (PRPP) to anthranilate to yield N-(5'-phosphoribosyl)-anthranilate (PRA).</text>
</comment>
<feature type="binding site" evidence="9">
    <location>
        <position position="91"/>
    </location>
    <ligand>
        <name>Mg(2+)</name>
        <dbReference type="ChEBI" id="CHEBI:18420"/>
        <label>1</label>
    </ligand>
</feature>
<dbReference type="Gene3D" id="3.40.1030.10">
    <property type="entry name" value="Nucleoside phosphorylase/phosphoribosyltransferase catalytic domain"/>
    <property type="match status" value="1"/>
</dbReference>
<dbReference type="EMBL" id="QGTW01000025">
    <property type="protein sequence ID" value="PWW17515.1"/>
    <property type="molecule type" value="Genomic_DNA"/>
</dbReference>
<evidence type="ECO:0000259" key="10">
    <source>
        <dbReference type="Pfam" id="PF00591"/>
    </source>
</evidence>
<sequence length="341" mass="36990">MKTILQRLSDRESLTEAEMKEAMDTIFSNDVTDSEIAAFMVSLKTKGETVDEIAGIVRAMRDKSLTFSKNIPNVLDNCGTGGDGSSSFNISSTSAFVIAGAGIPVAKHGNRSVSSKTGSADVLEHLGINLNNKPERTEEILGEIGIAFLFAPHVHPNIKRIMKVRKDLRIPTTFNLIGPLTNPVELENQLLGIYRRDYTMMFAEVLKTLGRKRAVVLNGAGFMDEASLQGENHLAILDNGEVFEKILHPEEVGLPVYSNDAIRGGDSRENAEILLNVLKGEKGAKRDTVLLNAGIGIFTGGKAETIQKGINIARESIDSGAALDKLQQLIKASKSFQKEVI</sequence>
<comment type="similarity">
    <text evidence="9">Belongs to the anthranilate phosphoribosyltransferase family.</text>
</comment>
<dbReference type="NCBIfam" id="TIGR01245">
    <property type="entry name" value="trpD"/>
    <property type="match status" value="1"/>
</dbReference>
<name>A0A2V2ZC97_9BACI</name>
<keyword evidence="6 9" id="KW-0057">Aromatic amino acid biosynthesis</keyword>
<organism evidence="12 13">
    <name type="scientific">Cytobacillus oceanisediminis</name>
    <dbReference type="NCBI Taxonomy" id="665099"/>
    <lineage>
        <taxon>Bacteria</taxon>
        <taxon>Bacillati</taxon>
        <taxon>Bacillota</taxon>
        <taxon>Bacilli</taxon>
        <taxon>Bacillales</taxon>
        <taxon>Bacillaceae</taxon>
        <taxon>Cytobacillus</taxon>
    </lineage>
</organism>
<comment type="pathway">
    <text evidence="1 9">Amino-acid biosynthesis; L-tryptophan biosynthesis; L-tryptophan from chorismate: step 2/5.</text>
</comment>
<feature type="binding site" evidence="9">
    <location>
        <position position="79"/>
    </location>
    <ligand>
        <name>anthranilate</name>
        <dbReference type="ChEBI" id="CHEBI:16567"/>
        <label>1</label>
    </ligand>
</feature>
<feature type="domain" description="Glycosyl transferase family 3" evidence="10">
    <location>
        <begin position="73"/>
        <end position="323"/>
    </location>
</feature>
<keyword evidence="9" id="KW-0479">Metal-binding</keyword>
<dbReference type="Proteomes" id="UP000247150">
    <property type="component" value="Unassembled WGS sequence"/>
</dbReference>
<dbReference type="GO" id="GO:0000287">
    <property type="term" value="F:magnesium ion binding"/>
    <property type="evidence" value="ECO:0007669"/>
    <property type="project" value="UniProtKB-UniRule"/>
</dbReference>
<dbReference type="AlphaFoldDB" id="A0A2V2ZC97"/>
<keyword evidence="3 9" id="KW-0328">Glycosyltransferase</keyword>
<evidence type="ECO:0000256" key="5">
    <source>
        <dbReference type="ARBA" id="ARBA00022822"/>
    </source>
</evidence>
<dbReference type="FunFam" id="3.40.1030.10:FF:000002">
    <property type="entry name" value="Anthranilate phosphoribosyltransferase"/>
    <property type="match status" value="1"/>
</dbReference>
<evidence type="ECO:0000256" key="4">
    <source>
        <dbReference type="ARBA" id="ARBA00022679"/>
    </source>
</evidence>
<dbReference type="PANTHER" id="PTHR43285:SF2">
    <property type="entry name" value="ANTHRANILATE PHOSPHORIBOSYLTRANSFERASE"/>
    <property type="match status" value="1"/>
</dbReference>
<dbReference type="SUPFAM" id="SSF47648">
    <property type="entry name" value="Nucleoside phosphorylase/phosphoribosyltransferase N-terminal domain"/>
    <property type="match status" value="1"/>
</dbReference>
<feature type="binding site" evidence="9">
    <location>
        <position position="225"/>
    </location>
    <ligand>
        <name>Mg(2+)</name>
        <dbReference type="ChEBI" id="CHEBI:18420"/>
        <label>2</label>
    </ligand>
</feature>
<comment type="caution">
    <text evidence="9">Lacks conserved residue(s) required for the propagation of feature annotation.</text>
</comment>
<keyword evidence="9" id="KW-0460">Magnesium</keyword>